<dbReference type="SMART" id="SM00418">
    <property type="entry name" value="HTH_ARSR"/>
    <property type="match status" value="1"/>
</dbReference>
<dbReference type="CDD" id="cd00090">
    <property type="entry name" value="HTH_ARSR"/>
    <property type="match status" value="1"/>
</dbReference>
<keyword evidence="3" id="KW-0804">Transcription</keyword>
<dbReference type="PRINTS" id="PR00778">
    <property type="entry name" value="HTHARSR"/>
</dbReference>
<dbReference type="PANTHER" id="PTHR43132:SF8">
    <property type="entry name" value="HTH-TYPE TRANSCRIPTIONAL REGULATOR KMTR"/>
    <property type="match status" value="1"/>
</dbReference>
<keyword evidence="1" id="KW-0805">Transcription regulation</keyword>
<dbReference type="InterPro" id="IPR011991">
    <property type="entry name" value="ArsR-like_HTH"/>
</dbReference>
<accession>A0ABT1Q1Y1</accession>
<organism evidence="5 6">
    <name type="scientific">Streptomyces humicola</name>
    <dbReference type="NCBI Taxonomy" id="2953240"/>
    <lineage>
        <taxon>Bacteria</taxon>
        <taxon>Bacillati</taxon>
        <taxon>Actinomycetota</taxon>
        <taxon>Actinomycetes</taxon>
        <taxon>Kitasatosporales</taxon>
        <taxon>Streptomycetaceae</taxon>
        <taxon>Streptomyces</taxon>
    </lineage>
</organism>
<dbReference type="InterPro" id="IPR051011">
    <property type="entry name" value="Metal_resp_trans_reg"/>
</dbReference>
<dbReference type="InterPro" id="IPR036390">
    <property type="entry name" value="WH_DNA-bd_sf"/>
</dbReference>
<dbReference type="InterPro" id="IPR036388">
    <property type="entry name" value="WH-like_DNA-bd_sf"/>
</dbReference>
<dbReference type="Pfam" id="PF01022">
    <property type="entry name" value="HTH_5"/>
    <property type="match status" value="1"/>
</dbReference>
<dbReference type="InterPro" id="IPR001845">
    <property type="entry name" value="HTH_ArsR_DNA-bd_dom"/>
</dbReference>
<evidence type="ECO:0000259" key="4">
    <source>
        <dbReference type="PROSITE" id="PS50987"/>
    </source>
</evidence>
<comment type="caution">
    <text evidence="5">The sequence shown here is derived from an EMBL/GenBank/DDBJ whole genome shotgun (WGS) entry which is preliminary data.</text>
</comment>
<dbReference type="RefSeq" id="WP_255922963.1">
    <property type="nucleotide sequence ID" value="NZ_JANFNG010000027.1"/>
</dbReference>
<dbReference type="PANTHER" id="PTHR43132">
    <property type="entry name" value="ARSENICAL RESISTANCE OPERON REPRESSOR ARSR-RELATED"/>
    <property type="match status" value="1"/>
</dbReference>
<evidence type="ECO:0000256" key="2">
    <source>
        <dbReference type="ARBA" id="ARBA00023125"/>
    </source>
</evidence>
<dbReference type="NCBIfam" id="NF033788">
    <property type="entry name" value="HTH_metalloreg"/>
    <property type="match status" value="1"/>
</dbReference>
<reference evidence="5" key="1">
    <citation type="submission" date="2022-06" db="EMBL/GenBank/DDBJ databases">
        <title>Draft genome sequence of Streptomyces sp. RB6PN25 isolated from peat swamp forest in Thailand.</title>
        <authorList>
            <person name="Duangmal K."/>
            <person name="Klaysubun C."/>
        </authorList>
    </citation>
    <scope>NUCLEOTIDE SEQUENCE</scope>
    <source>
        <strain evidence="5">RB6PN25</strain>
    </source>
</reference>
<evidence type="ECO:0000313" key="5">
    <source>
        <dbReference type="EMBL" id="MCQ4083936.1"/>
    </source>
</evidence>
<evidence type="ECO:0000313" key="6">
    <source>
        <dbReference type="Proteomes" id="UP001057702"/>
    </source>
</evidence>
<dbReference type="PROSITE" id="PS50987">
    <property type="entry name" value="HTH_ARSR_2"/>
    <property type="match status" value="1"/>
</dbReference>
<keyword evidence="2" id="KW-0238">DNA-binding</keyword>
<gene>
    <name evidence="5" type="ORF">NGB36_25945</name>
</gene>
<protein>
    <submittedName>
        <fullName evidence="5">Metalloregulator ArsR/SmtB family transcription factor</fullName>
    </submittedName>
</protein>
<name>A0ABT1Q1Y1_9ACTN</name>
<sequence length="117" mass="12881">MTRPSAWSEDPPSQALENAAAAFAMLSSSVRLHIVWTLAQQDSDVSHLAQRVGSTPQAVSQHLAKLKLAGIVRVRREGRNHIYSVTDHSLHAVATLMIERFTLKPERPLLVGHQVSV</sequence>
<dbReference type="Gene3D" id="1.10.10.10">
    <property type="entry name" value="Winged helix-like DNA-binding domain superfamily/Winged helix DNA-binding domain"/>
    <property type="match status" value="1"/>
</dbReference>
<evidence type="ECO:0000256" key="1">
    <source>
        <dbReference type="ARBA" id="ARBA00023015"/>
    </source>
</evidence>
<evidence type="ECO:0000256" key="3">
    <source>
        <dbReference type="ARBA" id="ARBA00023163"/>
    </source>
</evidence>
<keyword evidence="6" id="KW-1185">Reference proteome</keyword>
<dbReference type="Proteomes" id="UP001057702">
    <property type="component" value="Unassembled WGS sequence"/>
</dbReference>
<dbReference type="EMBL" id="JANFNG010000027">
    <property type="protein sequence ID" value="MCQ4083936.1"/>
    <property type="molecule type" value="Genomic_DNA"/>
</dbReference>
<proteinExistence type="predicted"/>
<dbReference type="SUPFAM" id="SSF46785">
    <property type="entry name" value="Winged helix' DNA-binding domain"/>
    <property type="match status" value="1"/>
</dbReference>
<feature type="domain" description="HTH arsR-type" evidence="4">
    <location>
        <begin position="11"/>
        <end position="105"/>
    </location>
</feature>